<dbReference type="PROSITE" id="PS50931">
    <property type="entry name" value="HTH_LYSR"/>
    <property type="match status" value="1"/>
</dbReference>
<dbReference type="PANTHER" id="PTHR30126">
    <property type="entry name" value="HTH-TYPE TRANSCRIPTIONAL REGULATOR"/>
    <property type="match status" value="1"/>
</dbReference>
<dbReference type="GO" id="GO:0000976">
    <property type="term" value="F:transcription cis-regulatory region binding"/>
    <property type="evidence" value="ECO:0007669"/>
    <property type="project" value="TreeGrafter"/>
</dbReference>
<dbReference type="AlphaFoldDB" id="A0A8G2BIS9"/>
<name>A0A8G2BIS9_9PROT</name>
<comment type="caution">
    <text evidence="6">The sequence shown here is derived from an EMBL/GenBank/DDBJ whole genome shotgun (WGS) entry which is preliminary data.</text>
</comment>
<gene>
    <name evidence="6" type="ORF">SAMN05660686_02849</name>
</gene>
<keyword evidence="2" id="KW-0805">Transcription regulation</keyword>
<evidence type="ECO:0000313" key="7">
    <source>
        <dbReference type="Proteomes" id="UP000198615"/>
    </source>
</evidence>
<dbReference type="EMBL" id="FNBW01000008">
    <property type="protein sequence ID" value="SDF94607.1"/>
    <property type="molecule type" value="Genomic_DNA"/>
</dbReference>
<dbReference type="InterPro" id="IPR036388">
    <property type="entry name" value="WH-like_DNA-bd_sf"/>
</dbReference>
<comment type="similarity">
    <text evidence="1">Belongs to the LysR transcriptional regulatory family.</text>
</comment>
<dbReference type="Pfam" id="PF00126">
    <property type="entry name" value="HTH_1"/>
    <property type="match status" value="1"/>
</dbReference>
<dbReference type="FunFam" id="1.10.10.10:FF:000001">
    <property type="entry name" value="LysR family transcriptional regulator"/>
    <property type="match status" value="1"/>
</dbReference>
<feature type="domain" description="HTH lysR-type" evidence="5">
    <location>
        <begin position="1"/>
        <end position="58"/>
    </location>
</feature>
<accession>A0A8G2BIS9</accession>
<dbReference type="RefSeq" id="WP_093151205.1">
    <property type="nucleotide sequence ID" value="NZ_FNBW01000008.1"/>
</dbReference>
<reference evidence="6 7" key="1">
    <citation type="submission" date="2016-10" db="EMBL/GenBank/DDBJ databases">
        <authorList>
            <person name="Varghese N."/>
            <person name="Submissions S."/>
        </authorList>
    </citation>
    <scope>NUCLEOTIDE SEQUENCE [LARGE SCALE GENOMIC DNA]</scope>
    <source>
        <strain evidence="6 7">DSM 18839</strain>
    </source>
</reference>
<dbReference type="InterPro" id="IPR036390">
    <property type="entry name" value="WH_DNA-bd_sf"/>
</dbReference>
<evidence type="ECO:0000256" key="4">
    <source>
        <dbReference type="ARBA" id="ARBA00023163"/>
    </source>
</evidence>
<keyword evidence="4" id="KW-0804">Transcription</keyword>
<protein>
    <submittedName>
        <fullName evidence="6">DNA-binding transcriptional regulator, LysR family</fullName>
    </submittedName>
</protein>
<dbReference type="Pfam" id="PF03466">
    <property type="entry name" value="LysR_substrate"/>
    <property type="match status" value="1"/>
</dbReference>
<evidence type="ECO:0000256" key="1">
    <source>
        <dbReference type="ARBA" id="ARBA00009437"/>
    </source>
</evidence>
<dbReference type="GO" id="GO:0003700">
    <property type="term" value="F:DNA-binding transcription factor activity"/>
    <property type="evidence" value="ECO:0007669"/>
    <property type="project" value="InterPro"/>
</dbReference>
<evidence type="ECO:0000313" key="6">
    <source>
        <dbReference type="EMBL" id="SDF94607.1"/>
    </source>
</evidence>
<keyword evidence="3 6" id="KW-0238">DNA-binding</keyword>
<dbReference type="Proteomes" id="UP000198615">
    <property type="component" value="Unassembled WGS sequence"/>
</dbReference>
<evidence type="ECO:0000256" key="2">
    <source>
        <dbReference type="ARBA" id="ARBA00023015"/>
    </source>
</evidence>
<dbReference type="Gene3D" id="3.40.190.290">
    <property type="match status" value="1"/>
</dbReference>
<keyword evidence="7" id="KW-1185">Reference proteome</keyword>
<evidence type="ECO:0000259" key="5">
    <source>
        <dbReference type="PROSITE" id="PS50931"/>
    </source>
</evidence>
<evidence type="ECO:0000256" key="3">
    <source>
        <dbReference type="ARBA" id="ARBA00023125"/>
    </source>
</evidence>
<sequence>MDVQDLKVFEAVARHGGMKRAAEELATVQSNVTARIRALEGDLDVRLFDRHSRGVALTPAGERLLPYAHRAAVLMTDARRAAKDDGHPFGSLVVGSLETTAALHLSRPLAAYVAAHREVDLVLRTGTTAELIERVLTGELEGSFVCGPVAHPELEVQTVYHEELVLVAPPGLGAIEALSARREVRIVVLRAGCSYRQRLEEILARRGIVGLRTLEFGTIEAIVGSVAAGLGVTLMPRGIVAAAEAEGRVELHRLPPEDGLVETLFIRRRDGHASSALTALIATAAGPAQSVAAE</sequence>
<organism evidence="6 7">
    <name type="scientific">Thalassobaculum litoreum DSM 18839</name>
    <dbReference type="NCBI Taxonomy" id="1123362"/>
    <lineage>
        <taxon>Bacteria</taxon>
        <taxon>Pseudomonadati</taxon>
        <taxon>Pseudomonadota</taxon>
        <taxon>Alphaproteobacteria</taxon>
        <taxon>Rhodospirillales</taxon>
        <taxon>Thalassobaculaceae</taxon>
        <taxon>Thalassobaculum</taxon>
    </lineage>
</organism>
<proteinExistence type="inferred from homology"/>
<dbReference type="InterPro" id="IPR000847">
    <property type="entry name" value="LysR_HTH_N"/>
</dbReference>
<dbReference type="Gene3D" id="1.10.10.10">
    <property type="entry name" value="Winged helix-like DNA-binding domain superfamily/Winged helix DNA-binding domain"/>
    <property type="match status" value="1"/>
</dbReference>
<dbReference type="OrthoDB" id="8479357at2"/>
<dbReference type="SUPFAM" id="SSF46785">
    <property type="entry name" value="Winged helix' DNA-binding domain"/>
    <property type="match status" value="1"/>
</dbReference>
<dbReference type="PANTHER" id="PTHR30126:SF40">
    <property type="entry name" value="HTH-TYPE TRANSCRIPTIONAL REGULATOR GLTR"/>
    <property type="match status" value="1"/>
</dbReference>
<dbReference type="SUPFAM" id="SSF53850">
    <property type="entry name" value="Periplasmic binding protein-like II"/>
    <property type="match status" value="1"/>
</dbReference>
<dbReference type="InterPro" id="IPR005119">
    <property type="entry name" value="LysR_subst-bd"/>
</dbReference>